<feature type="transmembrane region" description="Helical" evidence="8">
    <location>
        <begin position="12"/>
        <end position="29"/>
    </location>
</feature>
<dbReference type="GO" id="GO:0016788">
    <property type="term" value="F:hydrolase activity, acting on ester bonds"/>
    <property type="evidence" value="ECO:0007669"/>
    <property type="project" value="UniProtKB-ARBA"/>
</dbReference>
<evidence type="ECO:0000313" key="11">
    <source>
        <dbReference type="EMBL" id="RXT47721.1"/>
    </source>
</evidence>
<keyword evidence="5 8" id="KW-1133">Transmembrane helix</keyword>
<evidence type="ECO:0000256" key="1">
    <source>
        <dbReference type="ARBA" id="ARBA00004651"/>
    </source>
</evidence>
<dbReference type="GO" id="GO:0009103">
    <property type="term" value="P:lipopolysaccharide biosynthetic process"/>
    <property type="evidence" value="ECO:0007669"/>
    <property type="project" value="TreeGrafter"/>
</dbReference>
<evidence type="ECO:0000313" key="12">
    <source>
        <dbReference type="Proteomes" id="UP000290819"/>
    </source>
</evidence>
<feature type="transmembrane region" description="Helical" evidence="8">
    <location>
        <begin position="224"/>
        <end position="242"/>
    </location>
</feature>
<dbReference type="PANTHER" id="PTHR23028:SF53">
    <property type="entry name" value="ACYL_TRANSF_3 DOMAIN-CONTAINING PROTEIN"/>
    <property type="match status" value="1"/>
</dbReference>
<sequence length="640" mass="70183">MSSSEVRYRPDIDGLRAVAVVGVLIFHVAQSFLRGGYVGVDVFFVISGYLISSNILAQAEQGKFSIARFYEHRLRRIFPAYAVVLAFTTAAVVWKFVPSEINAYAKALGAAIASVTNIYFWATSDYFAVSAEELPLLHTWSLAVEEQFYLLFPFLVVAIHRWFPGRHAVAVLAIFVVSLAISIWGTYVAPIATFYLLPTRAWELLLGTLLALKIGPSPRTELQRNLTAGAGLALIALPMILYWPYTRFPGLAAVPPCLGAALIMLAGETGGSLVGRLLSMRPVVFVGLISYSLYLWHWPLMVLQRTDFLLVHSDSRFVTRGAVFVASFICAFLSWWIVERTTRNRRLVSSKTVVLGSGVAALALLLAAGVLSYTGGFQQRFSPDALAVARYLDYDEKKQFREGSCFLDRDTPFQRFDRTACLPDIPGRPNYLLIGDSHAAALSSGLRQALPDANVLQLSGVGCPPTIALQPAASEACSGLNHLAFEEISKTRKITKAWLVARWNVGRLGQGPGWNRDWLADLLQTVEELRRHGIESIVIGPMPEYASRLPRLLAKSIETHDPGLASRSLTADSLALDRQMADFTRKHGIAYVSLADAVCSGSDRSCMTYAAPGVPLLFDSDHLTDIGAALVAEKISPQLR</sequence>
<dbReference type="AlphaFoldDB" id="A0A4Q1V773"/>
<feature type="transmembrane region" description="Helical" evidence="8">
    <location>
        <begin position="35"/>
        <end position="57"/>
    </location>
</feature>
<evidence type="ECO:0000256" key="8">
    <source>
        <dbReference type="SAM" id="Phobius"/>
    </source>
</evidence>
<protein>
    <recommendedName>
        <fullName evidence="13">Acyltransferase</fullName>
    </recommendedName>
</protein>
<dbReference type="SUPFAM" id="SSF52266">
    <property type="entry name" value="SGNH hydrolase"/>
    <property type="match status" value="1"/>
</dbReference>
<feature type="domain" description="Acyltransferase 3" evidence="9">
    <location>
        <begin position="11"/>
        <end position="336"/>
    </location>
</feature>
<evidence type="ECO:0000256" key="2">
    <source>
        <dbReference type="ARBA" id="ARBA00022475"/>
    </source>
</evidence>
<dbReference type="GO" id="GO:0005886">
    <property type="term" value="C:plasma membrane"/>
    <property type="evidence" value="ECO:0007669"/>
    <property type="project" value="UniProtKB-SubCell"/>
</dbReference>
<organism evidence="11 12">
    <name type="scientific">Bradyrhizobium betae</name>
    <dbReference type="NCBI Taxonomy" id="244734"/>
    <lineage>
        <taxon>Bacteria</taxon>
        <taxon>Pseudomonadati</taxon>
        <taxon>Pseudomonadota</taxon>
        <taxon>Alphaproteobacteria</taxon>
        <taxon>Hyphomicrobiales</taxon>
        <taxon>Nitrobacteraceae</taxon>
        <taxon>Bradyrhizobium</taxon>
    </lineage>
</organism>
<evidence type="ECO:0000256" key="3">
    <source>
        <dbReference type="ARBA" id="ARBA00022679"/>
    </source>
</evidence>
<keyword evidence="3" id="KW-0808">Transferase</keyword>
<evidence type="ECO:0000259" key="9">
    <source>
        <dbReference type="Pfam" id="PF01757"/>
    </source>
</evidence>
<dbReference type="InterPro" id="IPR036514">
    <property type="entry name" value="SGNH_hydro_sf"/>
</dbReference>
<evidence type="ECO:0000256" key="7">
    <source>
        <dbReference type="ARBA" id="ARBA00023315"/>
    </source>
</evidence>
<comment type="caution">
    <text evidence="11">The sequence shown here is derived from an EMBL/GenBank/DDBJ whole genome shotgun (WGS) entry which is preliminary data.</text>
</comment>
<dbReference type="Gene3D" id="3.40.50.1110">
    <property type="entry name" value="SGNH hydrolase"/>
    <property type="match status" value="1"/>
</dbReference>
<dbReference type="InterPro" id="IPR002656">
    <property type="entry name" value="Acyl_transf_3_dom"/>
</dbReference>
<keyword evidence="2" id="KW-1003">Cell membrane</keyword>
<keyword evidence="4 8" id="KW-0812">Transmembrane</keyword>
<accession>A0A4Q1V773</accession>
<feature type="transmembrane region" description="Helical" evidence="8">
    <location>
        <begin position="278"/>
        <end position="297"/>
    </location>
</feature>
<name>A0A4Q1V773_9BRAD</name>
<dbReference type="EMBL" id="MZXW01000017">
    <property type="protein sequence ID" value="RXT47721.1"/>
    <property type="molecule type" value="Genomic_DNA"/>
</dbReference>
<dbReference type="Proteomes" id="UP000290819">
    <property type="component" value="Unassembled WGS sequence"/>
</dbReference>
<feature type="transmembrane region" description="Helical" evidence="8">
    <location>
        <begin position="168"/>
        <end position="187"/>
    </location>
</feature>
<dbReference type="RefSeq" id="WP_129271258.1">
    <property type="nucleotide sequence ID" value="NZ_MZXW01000017.1"/>
</dbReference>
<proteinExistence type="predicted"/>
<evidence type="ECO:0000256" key="5">
    <source>
        <dbReference type="ARBA" id="ARBA00022989"/>
    </source>
</evidence>
<feature type="domain" description="SGNH" evidence="10">
    <location>
        <begin position="418"/>
        <end position="636"/>
    </location>
</feature>
<keyword evidence="7" id="KW-0012">Acyltransferase</keyword>
<feature type="transmembrane region" description="Helical" evidence="8">
    <location>
        <begin position="350"/>
        <end position="373"/>
    </location>
</feature>
<feature type="transmembrane region" description="Helical" evidence="8">
    <location>
        <begin position="78"/>
        <end position="97"/>
    </location>
</feature>
<comment type="subcellular location">
    <subcellularLocation>
        <location evidence="1">Cell membrane</location>
        <topology evidence="1">Multi-pass membrane protein</topology>
    </subcellularLocation>
</comment>
<evidence type="ECO:0000259" key="10">
    <source>
        <dbReference type="Pfam" id="PF19040"/>
    </source>
</evidence>
<evidence type="ECO:0008006" key="13">
    <source>
        <dbReference type="Google" id="ProtNLM"/>
    </source>
</evidence>
<dbReference type="Pfam" id="PF19040">
    <property type="entry name" value="SGNH"/>
    <property type="match status" value="1"/>
</dbReference>
<gene>
    <name evidence="11" type="ORF">B5V03_15735</name>
</gene>
<dbReference type="Pfam" id="PF01757">
    <property type="entry name" value="Acyl_transf_3"/>
    <property type="match status" value="1"/>
</dbReference>
<reference evidence="11 12" key="1">
    <citation type="submission" date="2017-03" db="EMBL/GenBank/DDBJ databases">
        <authorList>
            <person name="Safronova V.I."/>
            <person name="Sazanova A.L."/>
            <person name="Chirak E.R."/>
        </authorList>
    </citation>
    <scope>NUCLEOTIDE SEQUENCE [LARGE SCALE GENOMIC DNA]</scope>
    <source>
        <strain evidence="11 12">Opo-243</strain>
    </source>
</reference>
<evidence type="ECO:0000256" key="6">
    <source>
        <dbReference type="ARBA" id="ARBA00023136"/>
    </source>
</evidence>
<feature type="transmembrane region" description="Helical" evidence="8">
    <location>
        <begin position="248"/>
        <end position="266"/>
    </location>
</feature>
<dbReference type="OrthoDB" id="9796461at2"/>
<keyword evidence="12" id="KW-1185">Reference proteome</keyword>
<evidence type="ECO:0000256" key="4">
    <source>
        <dbReference type="ARBA" id="ARBA00022692"/>
    </source>
</evidence>
<dbReference type="PANTHER" id="PTHR23028">
    <property type="entry name" value="ACETYLTRANSFERASE"/>
    <property type="match status" value="1"/>
</dbReference>
<keyword evidence="6 8" id="KW-0472">Membrane</keyword>
<dbReference type="GO" id="GO:0016747">
    <property type="term" value="F:acyltransferase activity, transferring groups other than amino-acyl groups"/>
    <property type="evidence" value="ECO:0007669"/>
    <property type="project" value="InterPro"/>
</dbReference>
<dbReference type="InterPro" id="IPR050879">
    <property type="entry name" value="Acyltransferase_3"/>
</dbReference>
<feature type="transmembrane region" description="Helical" evidence="8">
    <location>
        <begin position="317"/>
        <end position="338"/>
    </location>
</feature>
<dbReference type="InterPro" id="IPR043968">
    <property type="entry name" value="SGNH"/>
</dbReference>